<evidence type="ECO:0000313" key="6">
    <source>
        <dbReference type="Proteomes" id="UP001196413"/>
    </source>
</evidence>
<evidence type="ECO:0000256" key="4">
    <source>
        <dbReference type="SAM" id="Phobius"/>
    </source>
</evidence>
<keyword evidence="2 4" id="KW-1133">Transmembrane helix</keyword>
<protein>
    <submittedName>
        <fullName evidence="5">Uncharacterized protein</fullName>
    </submittedName>
</protein>
<dbReference type="InterPro" id="IPR036640">
    <property type="entry name" value="ABC1_TM_sf"/>
</dbReference>
<dbReference type="AlphaFoldDB" id="A0AAD5QFZ1"/>
<comment type="caution">
    <text evidence="5">The sequence shown here is derived from an EMBL/GenBank/DDBJ whole genome shotgun (WGS) entry which is preliminary data.</text>
</comment>
<dbReference type="Gene3D" id="1.20.1560.10">
    <property type="entry name" value="ABC transporter type 1, transmembrane domain"/>
    <property type="match status" value="1"/>
</dbReference>
<dbReference type="Proteomes" id="UP001196413">
    <property type="component" value="Unassembled WGS sequence"/>
</dbReference>
<proteinExistence type="predicted"/>
<name>A0AAD5QFZ1_PARTN</name>
<keyword evidence="3 4" id="KW-0472">Membrane</keyword>
<keyword evidence="1 4" id="KW-0812">Transmembrane</keyword>
<evidence type="ECO:0000256" key="2">
    <source>
        <dbReference type="ARBA" id="ARBA00022989"/>
    </source>
</evidence>
<feature type="transmembrane region" description="Helical" evidence="4">
    <location>
        <begin position="50"/>
        <end position="73"/>
    </location>
</feature>
<keyword evidence="6" id="KW-1185">Reference proteome</keyword>
<reference evidence="5" key="1">
    <citation type="submission" date="2021-06" db="EMBL/GenBank/DDBJ databases">
        <title>Parelaphostrongylus tenuis whole genome reference sequence.</title>
        <authorList>
            <person name="Garwood T.J."/>
            <person name="Larsen P.A."/>
            <person name="Fountain-Jones N.M."/>
            <person name="Garbe J.R."/>
            <person name="Macchietto M.G."/>
            <person name="Kania S.A."/>
            <person name="Gerhold R.W."/>
            <person name="Richards J.E."/>
            <person name="Wolf T.M."/>
        </authorList>
    </citation>
    <scope>NUCLEOTIDE SEQUENCE</scope>
    <source>
        <strain evidence="5">MNPRO001-30</strain>
        <tissue evidence="5">Meninges</tissue>
    </source>
</reference>
<sequence length="84" mass="9713">MAWLDTQQIGALTMKMSSDRQPVARQTLNAFKVADKFCMWRAFYISSWKMTLVMLITVPMLLAALIVSGKVFFHFNNYIRMSLS</sequence>
<accession>A0AAD5QFZ1</accession>
<dbReference type="EMBL" id="JAHQIW010000153">
    <property type="protein sequence ID" value="KAJ1346255.1"/>
    <property type="molecule type" value="Genomic_DNA"/>
</dbReference>
<dbReference type="GO" id="GO:0016020">
    <property type="term" value="C:membrane"/>
    <property type="evidence" value="ECO:0007669"/>
    <property type="project" value="InterPro"/>
</dbReference>
<dbReference type="GO" id="GO:0005524">
    <property type="term" value="F:ATP binding"/>
    <property type="evidence" value="ECO:0007669"/>
    <property type="project" value="InterPro"/>
</dbReference>
<organism evidence="5 6">
    <name type="scientific">Parelaphostrongylus tenuis</name>
    <name type="common">Meningeal worm</name>
    <dbReference type="NCBI Taxonomy" id="148309"/>
    <lineage>
        <taxon>Eukaryota</taxon>
        <taxon>Metazoa</taxon>
        <taxon>Ecdysozoa</taxon>
        <taxon>Nematoda</taxon>
        <taxon>Chromadorea</taxon>
        <taxon>Rhabditida</taxon>
        <taxon>Rhabditina</taxon>
        <taxon>Rhabditomorpha</taxon>
        <taxon>Strongyloidea</taxon>
        <taxon>Metastrongylidae</taxon>
        <taxon>Parelaphostrongylus</taxon>
    </lineage>
</organism>
<evidence type="ECO:0000256" key="3">
    <source>
        <dbReference type="ARBA" id="ARBA00023136"/>
    </source>
</evidence>
<gene>
    <name evidence="5" type="ORF">KIN20_001008</name>
</gene>
<evidence type="ECO:0000256" key="1">
    <source>
        <dbReference type="ARBA" id="ARBA00022692"/>
    </source>
</evidence>
<evidence type="ECO:0000313" key="5">
    <source>
        <dbReference type="EMBL" id="KAJ1346255.1"/>
    </source>
</evidence>